<keyword evidence="2" id="KW-0732">Signal</keyword>
<evidence type="ECO:0000313" key="3">
    <source>
        <dbReference type="EMBL" id="MXU85142.1"/>
    </source>
</evidence>
<evidence type="ECO:0000256" key="2">
    <source>
        <dbReference type="SAM" id="SignalP"/>
    </source>
</evidence>
<name>A0A6B0TYE1_IXORI</name>
<sequence length="84" mass="9340">MHLGGTLHLMLPPRSLFFLLLLQVQAFRDIWLLLLEGEADAVRSSDSVCLESSLEHDIHDRVHQQPQSSGGCSTGETAQRKCVI</sequence>
<protein>
    <submittedName>
        <fullName evidence="3">Putative secreted protein</fullName>
    </submittedName>
</protein>
<feature type="chain" id="PRO_5025598930" evidence="2">
    <location>
        <begin position="27"/>
        <end position="84"/>
    </location>
</feature>
<reference evidence="3" key="1">
    <citation type="submission" date="2019-12" db="EMBL/GenBank/DDBJ databases">
        <title>An insight into the sialome of adult female Ixodes ricinus ticks feeding for 6 days.</title>
        <authorList>
            <person name="Perner J."/>
            <person name="Ribeiro J.M.C."/>
        </authorList>
    </citation>
    <scope>NUCLEOTIDE SEQUENCE</scope>
    <source>
        <strain evidence="3">Semi-engorged</strain>
        <tissue evidence="3">Salivary glands</tissue>
    </source>
</reference>
<feature type="signal peptide" evidence="2">
    <location>
        <begin position="1"/>
        <end position="26"/>
    </location>
</feature>
<feature type="compositionally biased region" description="Polar residues" evidence="1">
    <location>
        <begin position="64"/>
        <end position="77"/>
    </location>
</feature>
<accession>A0A6B0TYE1</accession>
<dbReference type="AlphaFoldDB" id="A0A6B0TYE1"/>
<dbReference type="EMBL" id="GIFC01003059">
    <property type="protein sequence ID" value="MXU85142.1"/>
    <property type="molecule type" value="Transcribed_RNA"/>
</dbReference>
<proteinExistence type="predicted"/>
<feature type="region of interest" description="Disordered" evidence="1">
    <location>
        <begin position="60"/>
        <end position="84"/>
    </location>
</feature>
<evidence type="ECO:0000256" key="1">
    <source>
        <dbReference type="SAM" id="MobiDB-lite"/>
    </source>
</evidence>
<organism evidence="3">
    <name type="scientific">Ixodes ricinus</name>
    <name type="common">Common tick</name>
    <name type="synonym">Acarus ricinus</name>
    <dbReference type="NCBI Taxonomy" id="34613"/>
    <lineage>
        <taxon>Eukaryota</taxon>
        <taxon>Metazoa</taxon>
        <taxon>Ecdysozoa</taxon>
        <taxon>Arthropoda</taxon>
        <taxon>Chelicerata</taxon>
        <taxon>Arachnida</taxon>
        <taxon>Acari</taxon>
        <taxon>Parasitiformes</taxon>
        <taxon>Ixodida</taxon>
        <taxon>Ixodoidea</taxon>
        <taxon>Ixodidae</taxon>
        <taxon>Ixodinae</taxon>
        <taxon>Ixodes</taxon>
    </lineage>
</organism>